<evidence type="ECO:0000313" key="2">
    <source>
        <dbReference type="EMBL" id="KIV98311.1"/>
    </source>
</evidence>
<dbReference type="GeneID" id="27317816"/>
<gene>
    <name evidence="2" type="ORF">PV09_09843</name>
</gene>
<reference evidence="2 3" key="1">
    <citation type="submission" date="2015-01" db="EMBL/GenBank/DDBJ databases">
        <title>The Genome Sequence of Ochroconis gallopava CBS43764.</title>
        <authorList>
            <consortium name="The Broad Institute Genomics Platform"/>
            <person name="Cuomo C."/>
            <person name="de Hoog S."/>
            <person name="Gorbushina A."/>
            <person name="Stielow B."/>
            <person name="Teixiera M."/>
            <person name="Abouelleil A."/>
            <person name="Chapman S.B."/>
            <person name="Priest M."/>
            <person name="Young S.K."/>
            <person name="Wortman J."/>
            <person name="Nusbaum C."/>
            <person name="Birren B."/>
        </authorList>
    </citation>
    <scope>NUCLEOTIDE SEQUENCE [LARGE SCALE GENOMIC DNA]</scope>
    <source>
        <strain evidence="2 3">CBS 43764</strain>
    </source>
</reference>
<evidence type="ECO:0000259" key="1">
    <source>
        <dbReference type="Pfam" id="PF20231"/>
    </source>
</evidence>
<dbReference type="VEuPathDB" id="FungiDB:PV09_09843"/>
<dbReference type="HOGENOM" id="CLU_327106_0_0_1"/>
<sequence length="880" mass="100495">MEPPPSSQPSQLAIPPRALLGLFSSPLTSPISEDDDHDMPYVDVPPDGDEVDGIRHIEELGETDTRERTGQRVMAHEVIEEVLAVLRQHRWSFPKFIMTWAGVQVDQQIIINNTLYRTPAMRRHALRKIIDTLILHEAYHNAHLSSLVISTILAELDTLIQNTTYFGQYNSAATVEELDDIDFTEAFHILQVNAPTWYSLFNRLLQNQRSHRKSYTAISKEAEVQAKRLYVITSIVCHSRAKKQSDYLHGWLDIYLHGSGVKRRVIETLAGFGLCHSYTQVNRRMNALTTVAKDELRSYGDNLSTVLVYDNFNFKDTRRDEILGHTATMRAMTTAAIVICPSIPHTGLQQSMHNPAKPLSIHDVFQSPGISGDGTDITLRIRRFLIYQAIKSVHSNALAVSFANDSPPTMPILDVLPATKTSYRQFGATFEDEGTVDGTYKVHESLLLRQLQRGITTDDDITLSDEFATRLWLIHGDQLTSQRIRSVKLEQSEAERHFDRRRWLLGVPAWFHIQMNLLQTIVRTHWGTGSDTSLPSHCLARDLLIWGRSYRSRESIKYHQLEPSVTQSFNARILGLFYSAMLRRGYLPDDYWSYSSDFFEKRIAHLPPAILLEVMDDIQNTAFTRQAWYGTEDGQNTEFRSMCRLLQEVELFLIVRYAVKHGDIGLLRRVVDPLIIVFFGAGQRNYGREMIYYRWLLSPACSDTLQHAILASGLVNWQGAADTFKAIDLGLEHNNGSIKLNIQTQKNSTRDVNVIFDRMCLNNAYINLAQRKIEQAFGIHMPDEHISVSPAEDIFSLTQLLGQHGCFSNMQMPLHTARAFNTEDIYTIGMSMLAEQVKKFNTEFVQTRTRMFGDYTLPEDLELIPAVDIEDYVSSYQDEE</sequence>
<dbReference type="InterPro" id="IPR046496">
    <property type="entry name" value="DUF6589"/>
</dbReference>
<dbReference type="AlphaFoldDB" id="A0A0D1YC87"/>
<dbReference type="RefSeq" id="XP_016208181.1">
    <property type="nucleotide sequence ID" value="XM_016363991.1"/>
</dbReference>
<dbReference type="InParanoid" id="A0A0D1YC87"/>
<protein>
    <recommendedName>
        <fullName evidence="1">DUF6589 domain-containing protein</fullName>
    </recommendedName>
</protein>
<evidence type="ECO:0000313" key="3">
    <source>
        <dbReference type="Proteomes" id="UP000053259"/>
    </source>
</evidence>
<proteinExistence type="predicted"/>
<accession>A0A0D1YC87</accession>
<organism evidence="2 3">
    <name type="scientific">Verruconis gallopava</name>
    <dbReference type="NCBI Taxonomy" id="253628"/>
    <lineage>
        <taxon>Eukaryota</taxon>
        <taxon>Fungi</taxon>
        <taxon>Dikarya</taxon>
        <taxon>Ascomycota</taxon>
        <taxon>Pezizomycotina</taxon>
        <taxon>Dothideomycetes</taxon>
        <taxon>Pleosporomycetidae</taxon>
        <taxon>Venturiales</taxon>
        <taxon>Sympoventuriaceae</taxon>
        <taxon>Verruconis</taxon>
    </lineage>
</organism>
<keyword evidence="3" id="KW-1185">Reference proteome</keyword>
<name>A0A0D1YC87_9PEZI</name>
<dbReference type="Pfam" id="PF20231">
    <property type="entry name" value="DUF6589"/>
    <property type="match status" value="1"/>
</dbReference>
<dbReference type="Proteomes" id="UP000053259">
    <property type="component" value="Unassembled WGS sequence"/>
</dbReference>
<feature type="domain" description="DUF6589" evidence="1">
    <location>
        <begin position="379"/>
        <end position="779"/>
    </location>
</feature>
<dbReference type="EMBL" id="KN847810">
    <property type="protein sequence ID" value="KIV98311.1"/>
    <property type="molecule type" value="Genomic_DNA"/>
</dbReference>
<dbReference type="STRING" id="253628.A0A0D1YC87"/>
<dbReference type="OrthoDB" id="3935520at2759"/>